<name>A0ABW3B2K1_9FLAO</name>
<dbReference type="Gene3D" id="3.10.450.50">
    <property type="match status" value="1"/>
</dbReference>
<evidence type="ECO:0000313" key="2">
    <source>
        <dbReference type="Proteomes" id="UP001597012"/>
    </source>
</evidence>
<accession>A0ABW3B2K1</accession>
<sequence>MRRLFTTILLVSFLCSFSQTQEEAVKNTVDSFFESFHGRDAKGMQKWIHKDAVLRRTAPNENGIQALRVQNFDDLINGVASIPETTLFEEKLLSYTVQVDGPLAHVWTPYEFWMDNKLHHAGANSIQLFLEDGVWKIIYLVDSRTVEGATD</sequence>
<keyword evidence="2" id="KW-1185">Reference proteome</keyword>
<comment type="caution">
    <text evidence="1">The sequence shown here is derived from an EMBL/GenBank/DDBJ whole genome shotgun (WGS) entry which is preliminary data.</text>
</comment>
<dbReference type="Proteomes" id="UP001597012">
    <property type="component" value="Unassembled WGS sequence"/>
</dbReference>
<protein>
    <submittedName>
        <fullName evidence="1">Nuclear transport factor 2 family protein</fullName>
    </submittedName>
</protein>
<gene>
    <name evidence="1" type="ORF">ACFQZJ_08780</name>
</gene>
<dbReference type="InterPro" id="IPR032710">
    <property type="entry name" value="NTF2-like_dom_sf"/>
</dbReference>
<evidence type="ECO:0000313" key="1">
    <source>
        <dbReference type="EMBL" id="MFD0797552.1"/>
    </source>
</evidence>
<reference evidence="2" key="1">
    <citation type="journal article" date="2019" name="Int. J. Syst. Evol. Microbiol.">
        <title>The Global Catalogue of Microorganisms (GCM) 10K type strain sequencing project: providing services to taxonomists for standard genome sequencing and annotation.</title>
        <authorList>
            <consortium name="The Broad Institute Genomics Platform"/>
            <consortium name="The Broad Institute Genome Sequencing Center for Infectious Disease"/>
            <person name="Wu L."/>
            <person name="Ma J."/>
        </authorList>
    </citation>
    <scope>NUCLEOTIDE SEQUENCE [LARGE SCALE GENOMIC DNA]</scope>
    <source>
        <strain evidence="2">CCUG 61948</strain>
    </source>
</reference>
<dbReference type="SUPFAM" id="SSF54427">
    <property type="entry name" value="NTF2-like"/>
    <property type="match status" value="1"/>
</dbReference>
<dbReference type="EMBL" id="JBHTHY010000006">
    <property type="protein sequence ID" value="MFD0797552.1"/>
    <property type="molecule type" value="Genomic_DNA"/>
</dbReference>
<organism evidence="1 2">
    <name type="scientific">Maribacter chungangensis</name>
    <dbReference type="NCBI Taxonomy" id="1069117"/>
    <lineage>
        <taxon>Bacteria</taxon>
        <taxon>Pseudomonadati</taxon>
        <taxon>Bacteroidota</taxon>
        <taxon>Flavobacteriia</taxon>
        <taxon>Flavobacteriales</taxon>
        <taxon>Flavobacteriaceae</taxon>
        <taxon>Maribacter</taxon>
    </lineage>
</organism>
<proteinExistence type="predicted"/>
<dbReference type="RefSeq" id="WP_379933930.1">
    <property type="nucleotide sequence ID" value="NZ_JBHTHY010000006.1"/>
</dbReference>